<feature type="transmembrane region" description="Helical" evidence="1">
    <location>
        <begin position="37"/>
        <end position="57"/>
    </location>
</feature>
<name>A0A420W8M9_9BACT</name>
<evidence type="ECO:0000256" key="1">
    <source>
        <dbReference type="SAM" id="Phobius"/>
    </source>
</evidence>
<proteinExistence type="predicted"/>
<dbReference type="Proteomes" id="UP000280881">
    <property type="component" value="Unassembled WGS sequence"/>
</dbReference>
<protein>
    <submittedName>
        <fullName evidence="3">PH (Pleckstrin Homology) domain-containing protein</fullName>
    </submittedName>
</protein>
<dbReference type="RefSeq" id="WP_121169868.1">
    <property type="nucleotide sequence ID" value="NZ_RBIE01000001.1"/>
</dbReference>
<feature type="transmembrane region" description="Helical" evidence="1">
    <location>
        <begin position="12"/>
        <end position="31"/>
    </location>
</feature>
<dbReference type="AlphaFoldDB" id="A0A420W8M9"/>
<reference evidence="3 4" key="1">
    <citation type="submission" date="2018-10" db="EMBL/GenBank/DDBJ databases">
        <title>Genomic Encyclopedia of Type Strains, Phase IV (KMG-IV): sequencing the most valuable type-strain genomes for metagenomic binning, comparative biology and taxonomic classification.</title>
        <authorList>
            <person name="Goeker M."/>
        </authorList>
    </citation>
    <scope>NUCLEOTIDE SEQUENCE [LARGE SCALE GENOMIC DNA]</scope>
    <source>
        <strain evidence="3 4">DSM 15521</strain>
    </source>
</reference>
<keyword evidence="1" id="KW-0472">Membrane</keyword>
<keyword evidence="1" id="KW-0812">Transmembrane</keyword>
<gene>
    <name evidence="3" type="ORF">C7457_0502</name>
</gene>
<dbReference type="Pfam" id="PF10756">
    <property type="entry name" value="bPH_6"/>
    <property type="match status" value="1"/>
</dbReference>
<evidence type="ECO:0000259" key="2">
    <source>
        <dbReference type="Pfam" id="PF10756"/>
    </source>
</evidence>
<keyword evidence="4" id="KW-1185">Reference proteome</keyword>
<organism evidence="3 4">
    <name type="scientific">Thermovibrio guaymasensis</name>
    <dbReference type="NCBI Taxonomy" id="240167"/>
    <lineage>
        <taxon>Bacteria</taxon>
        <taxon>Pseudomonadati</taxon>
        <taxon>Aquificota</taxon>
        <taxon>Aquificia</taxon>
        <taxon>Desulfurobacteriales</taxon>
        <taxon>Desulfurobacteriaceae</taxon>
        <taxon>Thermovibrio</taxon>
    </lineage>
</organism>
<comment type="caution">
    <text evidence="3">The sequence shown here is derived from an EMBL/GenBank/DDBJ whole genome shotgun (WGS) entry which is preliminary data.</text>
</comment>
<accession>A0A420W8M9</accession>
<evidence type="ECO:0000313" key="4">
    <source>
        <dbReference type="Proteomes" id="UP000280881"/>
    </source>
</evidence>
<dbReference type="OrthoDB" id="14886at2"/>
<dbReference type="InterPro" id="IPR019692">
    <property type="entry name" value="CFP-6_PH"/>
</dbReference>
<keyword evidence="1" id="KW-1133">Transmembrane helix</keyword>
<evidence type="ECO:0000313" key="3">
    <source>
        <dbReference type="EMBL" id="RKQ63628.1"/>
    </source>
</evidence>
<feature type="domain" description="Low molecular weight protein antigen 6 PH" evidence="2">
    <location>
        <begin position="62"/>
        <end position="108"/>
    </location>
</feature>
<feature type="transmembrane region" description="Helical" evidence="1">
    <location>
        <begin position="148"/>
        <end position="166"/>
    </location>
</feature>
<dbReference type="EMBL" id="RBIE01000001">
    <property type="protein sequence ID" value="RKQ63628.1"/>
    <property type="molecule type" value="Genomic_DNA"/>
</dbReference>
<sequence>MAERVYRTDKLTFLSYGLLTVAYGLFLGLIFKKAGGFTSSLLILLLFVLPVFAYFLFLMKKSVKIDDEGIEVFGLTGRKRINWEEVRSVSLTPGRKYFLFIEGKNGKLAVIDDSTENFVEVAREIRKRVPDRVSENFESLLSSYKRSYTSVGILLLAAFILIFVALKNLFF</sequence>